<dbReference type="Proteomes" id="UP000054538">
    <property type="component" value="Unassembled WGS sequence"/>
</dbReference>
<protein>
    <submittedName>
        <fullName evidence="2">Uncharacterized protein</fullName>
    </submittedName>
</protein>
<gene>
    <name evidence="2" type="ORF">PAXRUDRAFT_18350</name>
</gene>
<keyword evidence="3" id="KW-1185">Reference proteome</keyword>
<dbReference type="HOGENOM" id="CLU_106823_0_0_1"/>
<feature type="compositionally biased region" description="Acidic residues" evidence="1">
    <location>
        <begin position="167"/>
        <end position="181"/>
    </location>
</feature>
<organism evidence="2 3">
    <name type="scientific">Paxillus rubicundulus Ve08.2h10</name>
    <dbReference type="NCBI Taxonomy" id="930991"/>
    <lineage>
        <taxon>Eukaryota</taxon>
        <taxon>Fungi</taxon>
        <taxon>Dikarya</taxon>
        <taxon>Basidiomycota</taxon>
        <taxon>Agaricomycotina</taxon>
        <taxon>Agaricomycetes</taxon>
        <taxon>Agaricomycetidae</taxon>
        <taxon>Boletales</taxon>
        <taxon>Paxilineae</taxon>
        <taxon>Paxillaceae</taxon>
        <taxon>Paxillus</taxon>
    </lineage>
</organism>
<accession>A0A0D0D7I5</accession>
<dbReference type="InParanoid" id="A0A0D0D7I5"/>
<reference evidence="3" key="2">
    <citation type="submission" date="2015-01" db="EMBL/GenBank/DDBJ databases">
        <title>Evolutionary Origins and Diversification of the Mycorrhizal Mutualists.</title>
        <authorList>
            <consortium name="DOE Joint Genome Institute"/>
            <consortium name="Mycorrhizal Genomics Consortium"/>
            <person name="Kohler A."/>
            <person name="Kuo A."/>
            <person name="Nagy L.G."/>
            <person name="Floudas D."/>
            <person name="Copeland A."/>
            <person name="Barry K.W."/>
            <person name="Cichocki N."/>
            <person name="Veneault-Fourrey C."/>
            <person name="LaButti K."/>
            <person name="Lindquist E.A."/>
            <person name="Lipzen A."/>
            <person name="Lundell T."/>
            <person name="Morin E."/>
            <person name="Murat C."/>
            <person name="Riley R."/>
            <person name="Ohm R."/>
            <person name="Sun H."/>
            <person name="Tunlid A."/>
            <person name="Henrissat B."/>
            <person name="Grigoriev I.V."/>
            <person name="Hibbett D.S."/>
            <person name="Martin F."/>
        </authorList>
    </citation>
    <scope>NUCLEOTIDE SEQUENCE [LARGE SCALE GENOMIC DNA]</scope>
    <source>
        <strain evidence="3">Ve08.2h10</strain>
    </source>
</reference>
<proteinExistence type="predicted"/>
<feature type="region of interest" description="Disordered" evidence="1">
    <location>
        <begin position="156"/>
        <end position="181"/>
    </location>
</feature>
<name>A0A0D0D7I5_9AGAM</name>
<dbReference type="EMBL" id="KN827595">
    <property type="protein sequence ID" value="KIK76244.1"/>
    <property type="molecule type" value="Genomic_DNA"/>
</dbReference>
<dbReference type="OrthoDB" id="2681358at2759"/>
<evidence type="ECO:0000313" key="3">
    <source>
        <dbReference type="Proteomes" id="UP000054538"/>
    </source>
</evidence>
<evidence type="ECO:0000313" key="2">
    <source>
        <dbReference type="EMBL" id="KIK76244.1"/>
    </source>
</evidence>
<dbReference type="AlphaFoldDB" id="A0A0D0D7I5"/>
<evidence type="ECO:0000256" key="1">
    <source>
        <dbReference type="SAM" id="MobiDB-lite"/>
    </source>
</evidence>
<feature type="compositionally biased region" description="Polar residues" evidence="1">
    <location>
        <begin position="156"/>
        <end position="166"/>
    </location>
</feature>
<sequence length="181" mass="19748">MASPADLGVKVSQQQISLTLAEALKLIEKLPQSLFVKTAEGSIAENFSSFNIDDEKGPFFTINCAWERAFQATGEAAITQGQYSIKLVHDFLLHFLHISGIEAHGGLNLMLRRVHQLMAMLQKLIVPVASMKAKNTGNGPSASSLNIKLTKNANKGTSLKKQIAQQDEQDNTGEDPNYEPP</sequence>
<reference evidence="2 3" key="1">
    <citation type="submission" date="2014-04" db="EMBL/GenBank/DDBJ databases">
        <authorList>
            <consortium name="DOE Joint Genome Institute"/>
            <person name="Kuo A."/>
            <person name="Kohler A."/>
            <person name="Jargeat P."/>
            <person name="Nagy L.G."/>
            <person name="Floudas D."/>
            <person name="Copeland A."/>
            <person name="Barry K.W."/>
            <person name="Cichocki N."/>
            <person name="Veneault-Fourrey C."/>
            <person name="LaButti K."/>
            <person name="Lindquist E.A."/>
            <person name="Lipzen A."/>
            <person name="Lundell T."/>
            <person name="Morin E."/>
            <person name="Murat C."/>
            <person name="Sun H."/>
            <person name="Tunlid A."/>
            <person name="Henrissat B."/>
            <person name="Grigoriev I.V."/>
            <person name="Hibbett D.S."/>
            <person name="Martin F."/>
            <person name="Nordberg H.P."/>
            <person name="Cantor M.N."/>
            <person name="Hua S.X."/>
        </authorList>
    </citation>
    <scope>NUCLEOTIDE SEQUENCE [LARGE SCALE GENOMIC DNA]</scope>
    <source>
        <strain evidence="2 3">Ve08.2h10</strain>
    </source>
</reference>